<feature type="non-terminal residue" evidence="1">
    <location>
        <position position="1"/>
    </location>
</feature>
<evidence type="ECO:0008006" key="2">
    <source>
        <dbReference type="Google" id="ProtNLM"/>
    </source>
</evidence>
<dbReference type="InterPro" id="IPR049718">
    <property type="entry name" value="AKO59007-like"/>
</dbReference>
<accession>A0A0F8ZZE7</accession>
<dbReference type="AlphaFoldDB" id="A0A0F8ZZE7"/>
<evidence type="ECO:0000313" key="1">
    <source>
        <dbReference type="EMBL" id="KKK71774.1"/>
    </source>
</evidence>
<organism evidence="1">
    <name type="scientific">marine sediment metagenome</name>
    <dbReference type="NCBI Taxonomy" id="412755"/>
    <lineage>
        <taxon>unclassified sequences</taxon>
        <taxon>metagenomes</taxon>
        <taxon>ecological metagenomes</taxon>
    </lineage>
</organism>
<reference evidence="1" key="1">
    <citation type="journal article" date="2015" name="Nature">
        <title>Complex archaea that bridge the gap between prokaryotes and eukaryotes.</title>
        <authorList>
            <person name="Spang A."/>
            <person name="Saw J.H."/>
            <person name="Jorgensen S.L."/>
            <person name="Zaremba-Niedzwiedzka K."/>
            <person name="Martijn J."/>
            <person name="Lind A.E."/>
            <person name="van Eijk R."/>
            <person name="Schleper C."/>
            <person name="Guy L."/>
            <person name="Ettema T.J."/>
        </authorList>
    </citation>
    <scope>NUCLEOTIDE SEQUENCE</scope>
</reference>
<name>A0A0F8ZZE7_9ZZZZ</name>
<gene>
    <name evidence="1" type="ORF">LCGC14_2910540</name>
</gene>
<sequence length="257" mass="28251">NTTKKPVLNAARFPWAYFYSNVTIDIDDEVQVSGGEADIDLTLGKLDNAQKTIRTKMGDSMWALYATSLTTYGALTKPFFGLADLLNQSDTTPRFGLIAKADLGTSEQGTNIWLAYANTGALTMNFSTMQTLRRGCSSGNEPEDKPDLYVTTPALKDAFENSLQAAQRHTDGALVKAGYEHILFGSVPVVEDDRATASMVVGLNMDHMFLKAHRDFHFTRPVWMSPTNQALKTTQIKWVGGLCTDARRMHGNLTNAS</sequence>
<protein>
    <recommendedName>
        <fullName evidence="2">Capsid protein</fullName>
    </recommendedName>
</protein>
<comment type="caution">
    <text evidence="1">The sequence shown here is derived from an EMBL/GenBank/DDBJ whole genome shotgun (WGS) entry which is preliminary data.</text>
</comment>
<proteinExistence type="predicted"/>
<dbReference type="NCBIfam" id="NF033394">
    <property type="entry name" value="capsid_maj_Podo"/>
    <property type="match status" value="1"/>
</dbReference>
<dbReference type="EMBL" id="LAZR01057577">
    <property type="protein sequence ID" value="KKK71774.1"/>
    <property type="molecule type" value="Genomic_DNA"/>
</dbReference>